<evidence type="ECO:0000313" key="4">
    <source>
        <dbReference type="EMBL" id="ONK65159.1"/>
    </source>
</evidence>
<dbReference type="InterPro" id="IPR006760">
    <property type="entry name" value="Endosulphine"/>
</dbReference>
<name>A0A5P1EK37_ASPOF</name>
<dbReference type="Gramene" id="ONK65159">
    <property type="protein sequence ID" value="ONK65159"/>
    <property type="gene ID" value="A4U43_C07F34300"/>
</dbReference>
<organism evidence="4 5">
    <name type="scientific">Asparagus officinalis</name>
    <name type="common">Garden asparagus</name>
    <dbReference type="NCBI Taxonomy" id="4686"/>
    <lineage>
        <taxon>Eukaryota</taxon>
        <taxon>Viridiplantae</taxon>
        <taxon>Streptophyta</taxon>
        <taxon>Embryophyta</taxon>
        <taxon>Tracheophyta</taxon>
        <taxon>Spermatophyta</taxon>
        <taxon>Magnoliopsida</taxon>
        <taxon>Liliopsida</taxon>
        <taxon>Asparagales</taxon>
        <taxon>Asparagaceae</taxon>
        <taxon>Asparagoideae</taxon>
        <taxon>Asparagus</taxon>
    </lineage>
</organism>
<dbReference type="AlphaFoldDB" id="A0A5P1EK37"/>
<evidence type="ECO:0000256" key="2">
    <source>
        <dbReference type="RuleBase" id="RU363120"/>
    </source>
</evidence>
<dbReference type="OMA" id="GNADMEN"/>
<keyword evidence="5" id="KW-1185">Reference proteome</keyword>
<protein>
    <recommendedName>
        <fullName evidence="6">Negatively light-regulated protein</fullName>
    </recommendedName>
</protein>
<evidence type="ECO:0000313" key="5">
    <source>
        <dbReference type="Proteomes" id="UP000243459"/>
    </source>
</evidence>
<feature type="region of interest" description="Disordered" evidence="3">
    <location>
        <begin position="85"/>
        <end position="137"/>
    </location>
</feature>
<feature type="region of interest" description="Disordered" evidence="3">
    <location>
        <begin position="1"/>
        <end position="71"/>
    </location>
</feature>
<feature type="compositionally biased region" description="Basic and acidic residues" evidence="3">
    <location>
        <begin position="1"/>
        <end position="24"/>
    </location>
</feature>
<dbReference type="PANTHER" id="PTHR10358">
    <property type="entry name" value="ENDOSULFINE"/>
    <property type="match status" value="1"/>
</dbReference>
<dbReference type="GO" id="GO:0004864">
    <property type="term" value="F:protein phosphatase inhibitor activity"/>
    <property type="evidence" value="ECO:0007669"/>
    <property type="project" value="TreeGrafter"/>
</dbReference>
<gene>
    <name evidence="4" type="ORF">A4U43_C07F34300</name>
</gene>
<dbReference type="EMBL" id="CM007387">
    <property type="protein sequence ID" value="ONK65159.1"/>
    <property type="molecule type" value="Genomic_DNA"/>
</dbReference>
<dbReference type="Pfam" id="PF04667">
    <property type="entry name" value="Endosulfine"/>
    <property type="match status" value="1"/>
</dbReference>
<dbReference type="GO" id="GO:0005737">
    <property type="term" value="C:cytoplasm"/>
    <property type="evidence" value="ECO:0007669"/>
    <property type="project" value="TreeGrafter"/>
</dbReference>
<sequence>MSDPKDTDVKEQVQAEETLHDKTAADVPENPENMGHNEENPMPSPEEEEAALKKKYGGMLPKKPPLISKDHERAFFDSADWALGKQGAQAEKPKGPLEALRPKLQPTHQQTRSRRSAYASAESEDGGNTPEDANNNQ</sequence>
<dbReference type="Proteomes" id="UP000243459">
    <property type="component" value="Chromosome 7"/>
</dbReference>
<evidence type="ECO:0000256" key="1">
    <source>
        <dbReference type="ARBA" id="ARBA00010520"/>
    </source>
</evidence>
<dbReference type="OrthoDB" id="1902088at2759"/>
<reference evidence="5" key="1">
    <citation type="journal article" date="2017" name="Nat. Commun.">
        <title>The asparagus genome sheds light on the origin and evolution of a young Y chromosome.</title>
        <authorList>
            <person name="Harkess A."/>
            <person name="Zhou J."/>
            <person name="Xu C."/>
            <person name="Bowers J.E."/>
            <person name="Van der Hulst R."/>
            <person name="Ayyampalayam S."/>
            <person name="Mercati F."/>
            <person name="Riccardi P."/>
            <person name="McKain M.R."/>
            <person name="Kakrana A."/>
            <person name="Tang H."/>
            <person name="Ray J."/>
            <person name="Groenendijk J."/>
            <person name="Arikit S."/>
            <person name="Mathioni S.M."/>
            <person name="Nakano M."/>
            <person name="Shan H."/>
            <person name="Telgmann-Rauber A."/>
            <person name="Kanno A."/>
            <person name="Yue Z."/>
            <person name="Chen H."/>
            <person name="Li W."/>
            <person name="Chen Y."/>
            <person name="Xu X."/>
            <person name="Zhang Y."/>
            <person name="Luo S."/>
            <person name="Chen H."/>
            <person name="Gao J."/>
            <person name="Mao Z."/>
            <person name="Pires J.C."/>
            <person name="Luo M."/>
            <person name="Kudrna D."/>
            <person name="Wing R.A."/>
            <person name="Meyers B.C."/>
            <person name="Yi K."/>
            <person name="Kong H."/>
            <person name="Lavrijsen P."/>
            <person name="Sunseri F."/>
            <person name="Falavigna A."/>
            <person name="Ye Y."/>
            <person name="Leebens-Mack J.H."/>
            <person name="Chen G."/>
        </authorList>
    </citation>
    <scope>NUCLEOTIDE SEQUENCE [LARGE SCALE GENOMIC DNA]</scope>
    <source>
        <strain evidence="5">cv. DH0086</strain>
    </source>
</reference>
<accession>A0A5P1EK37</accession>
<evidence type="ECO:0000256" key="3">
    <source>
        <dbReference type="SAM" id="MobiDB-lite"/>
    </source>
</evidence>
<dbReference type="PANTHER" id="PTHR10358:SF6">
    <property type="entry name" value="ENDOSULFINE, ISOFORM A"/>
    <property type="match status" value="1"/>
</dbReference>
<proteinExistence type="inferred from homology"/>
<evidence type="ECO:0008006" key="6">
    <source>
        <dbReference type="Google" id="ProtNLM"/>
    </source>
</evidence>
<comment type="similarity">
    <text evidence="1 2">Belongs to the endosulfine family.</text>
</comment>